<evidence type="ECO:0008006" key="3">
    <source>
        <dbReference type="Google" id="ProtNLM"/>
    </source>
</evidence>
<protein>
    <recommendedName>
        <fullName evidence="3">DUF659 domain-containing protein</fullName>
    </recommendedName>
</protein>
<evidence type="ECO:0000313" key="1">
    <source>
        <dbReference type="EMBL" id="CAH1113268.1"/>
    </source>
</evidence>
<accession>A0A9P0DAN3</accession>
<dbReference type="OrthoDB" id="6629375at2759"/>
<dbReference type="Proteomes" id="UP001153636">
    <property type="component" value="Chromosome 7"/>
</dbReference>
<evidence type="ECO:0000313" key="2">
    <source>
        <dbReference type="Proteomes" id="UP001153636"/>
    </source>
</evidence>
<sequence>MDSKSKANDGPLDSKLVIANLTSTTKADAAAYMLQAAINLKIFYPKLIHCTCVAHRVNRIAEEIRNLFPLVNHFINYMKKVFLKAPLRVQMQMYKEKLPGVPLPPKLVITRWETGLEAVFSYFEHCDEIQLVMSEFNDNISEAIREAKKILKNPKLKQQLAYINGNYKLIVSTITLLERQEVNLCE</sequence>
<dbReference type="AlphaFoldDB" id="A0A9P0DAN3"/>
<gene>
    <name evidence="1" type="ORF">PSYICH_LOCUS13817</name>
</gene>
<dbReference type="SUPFAM" id="SSF53098">
    <property type="entry name" value="Ribonuclease H-like"/>
    <property type="match status" value="1"/>
</dbReference>
<keyword evidence="2" id="KW-1185">Reference proteome</keyword>
<name>A0A9P0DAN3_9CUCU</name>
<organism evidence="1 2">
    <name type="scientific">Psylliodes chrysocephalus</name>
    <dbReference type="NCBI Taxonomy" id="3402493"/>
    <lineage>
        <taxon>Eukaryota</taxon>
        <taxon>Metazoa</taxon>
        <taxon>Ecdysozoa</taxon>
        <taxon>Arthropoda</taxon>
        <taxon>Hexapoda</taxon>
        <taxon>Insecta</taxon>
        <taxon>Pterygota</taxon>
        <taxon>Neoptera</taxon>
        <taxon>Endopterygota</taxon>
        <taxon>Coleoptera</taxon>
        <taxon>Polyphaga</taxon>
        <taxon>Cucujiformia</taxon>
        <taxon>Chrysomeloidea</taxon>
        <taxon>Chrysomelidae</taxon>
        <taxon>Galerucinae</taxon>
        <taxon>Alticini</taxon>
        <taxon>Psylliodes</taxon>
    </lineage>
</organism>
<proteinExistence type="predicted"/>
<reference evidence="1" key="1">
    <citation type="submission" date="2022-01" db="EMBL/GenBank/DDBJ databases">
        <authorList>
            <person name="King R."/>
        </authorList>
    </citation>
    <scope>NUCLEOTIDE SEQUENCE</scope>
</reference>
<dbReference type="EMBL" id="OV651819">
    <property type="protein sequence ID" value="CAH1113268.1"/>
    <property type="molecule type" value="Genomic_DNA"/>
</dbReference>
<dbReference type="InterPro" id="IPR012337">
    <property type="entry name" value="RNaseH-like_sf"/>
</dbReference>